<evidence type="ECO:0000259" key="7">
    <source>
        <dbReference type="Pfam" id="PF14322"/>
    </source>
</evidence>
<comment type="similarity">
    <text evidence="2">Belongs to the SusD family.</text>
</comment>
<proteinExistence type="inferred from homology"/>
<accession>A0A367GTS8</accession>
<dbReference type="Gene3D" id="1.25.40.390">
    <property type="match status" value="1"/>
</dbReference>
<protein>
    <submittedName>
        <fullName evidence="8">RagB/SusD family nutrient uptake outer membrane protein</fullName>
    </submittedName>
</protein>
<evidence type="ECO:0000256" key="5">
    <source>
        <dbReference type="ARBA" id="ARBA00023237"/>
    </source>
</evidence>
<evidence type="ECO:0000259" key="6">
    <source>
        <dbReference type="Pfam" id="PF07980"/>
    </source>
</evidence>
<keyword evidence="9" id="KW-1185">Reference proteome</keyword>
<evidence type="ECO:0000313" key="8">
    <source>
        <dbReference type="EMBL" id="RCH56113.1"/>
    </source>
</evidence>
<sequence>MKRYIILTAIASLSFASCNKFLEEKPRSKLVAPLFYATPNQIKTAVDGAYQGLETPYVSVFLGLPLSEYWAMESLTGFSDNVFGTGPDETTYDRLDDIDPRNGYLLSTYRGIYAPLKSINLAISKINATTVLDDATKSSYLGQLHFLRAWHYFHGVRVFGEMPLITEPIEGISNDQTQFPKAKIDRIYDQIVSDLTTAETKALPWRDETGHVSMSAVKSLLAHVYITMAGFPLQKGNDYYNMAYEKSKEVINPGAGGTAINLATNYADLRNPANNNRGEHIFQVQRSSTLSGAHNELPLGMVPLLNVPEPEQLSRNLVFEAALLPTNEFYETYPDNDKRKQDRQFFLSFTDDDGVEKVMNYKFWDDAFHSTPSTRSGLNIWLIRYADVLLINAEAKARADGGSTSDATAVKAYNDVHRRAIPTDPVAGTITAEQVLKERFHELAFEYVSWFDMLRTRQTLNMETGNIVPLLGYKSPSHLREFKESDLIQPLPTQARLLNPKLNEPAQ</sequence>
<feature type="domain" description="RagB/SusD" evidence="6">
    <location>
        <begin position="357"/>
        <end position="503"/>
    </location>
</feature>
<evidence type="ECO:0000256" key="3">
    <source>
        <dbReference type="ARBA" id="ARBA00022729"/>
    </source>
</evidence>
<evidence type="ECO:0000256" key="4">
    <source>
        <dbReference type="ARBA" id="ARBA00023136"/>
    </source>
</evidence>
<dbReference type="AlphaFoldDB" id="A0A367GTS8"/>
<comment type="subcellular location">
    <subcellularLocation>
        <location evidence="1">Cell outer membrane</location>
    </subcellularLocation>
</comment>
<dbReference type="InterPro" id="IPR033985">
    <property type="entry name" value="SusD-like_N"/>
</dbReference>
<keyword evidence="3" id="KW-0732">Signal</keyword>
<keyword evidence="5" id="KW-0998">Cell outer membrane</keyword>
<feature type="domain" description="SusD-like N-terminal" evidence="7">
    <location>
        <begin position="93"/>
        <end position="225"/>
    </location>
</feature>
<dbReference type="EMBL" id="QGDC01000002">
    <property type="protein sequence ID" value="RCH56113.1"/>
    <property type="molecule type" value="Genomic_DNA"/>
</dbReference>
<evidence type="ECO:0000256" key="1">
    <source>
        <dbReference type="ARBA" id="ARBA00004442"/>
    </source>
</evidence>
<dbReference type="OrthoDB" id="5694214at2"/>
<evidence type="ECO:0000256" key="2">
    <source>
        <dbReference type="ARBA" id="ARBA00006275"/>
    </source>
</evidence>
<reference evidence="8 9" key="1">
    <citation type="submission" date="2018-05" db="EMBL/GenBank/DDBJ databases">
        <title>Mucilaginibacter hurinus sp. nov., isolated from briquette warehouse soil.</title>
        <authorList>
            <person name="Choi L."/>
        </authorList>
    </citation>
    <scope>NUCLEOTIDE SEQUENCE [LARGE SCALE GENOMIC DNA]</scope>
    <source>
        <strain evidence="8 9">ZR32</strain>
    </source>
</reference>
<organism evidence="8 9">
    <name type="scientific">Mucilaginibacter hurinus</name>
    <dbReference type="NCBI Taxonomy" id="2201324"/>
    <lineage>
        <taxon>Bacteria</taxon>
        <taxon>Pseudomonadati</taxon>
        <taxon>Bacteroidota</taxon>
        <taxon>Sphingobacteriia</taxon>
        <taxon>Sphingobacteriales</taxon>
        <taxon>Sphingobacteriaceae</taxon>
        <taxon>Mucilaginibacter</taxon>
    </lineage>
</organism>
<dbReference type="Pfam" id="PF07980">
    <property type="entry name" value="SusD_RagB"/>
    <property type="match status" value="1"/>
</dbReference>
<dbReference type="InterPro" id="IPR012944">
    <property type="entry name" value="SusD_RagB_dom"/>
</dbReference>
<evidence type="ECO:0000313" key="9">
    <source>
        <dbReference type="Proteomes" id="UP000253209"/>
    </source>
</evidence>
<dbReference type="GO" id="GO:0009279">
    <property type="term" value="C:cell outer membrane"/>
    <property type="evidence" value="ECO:0007669"/>
    <property type="project" value="UniProtKB-SubCell"/>
</dbReference>
<keyword evidence="4" id="KW-0472">Membrane</keyword>
<gene>
    <name evidence="8" type="ORF">DJ568_05040</name>
</gene>
<dbReference type="InterPro" id="IPR011990">
    <property type="entry name" value="TPR-like_helical_dom_sf"/>
</dbReference>
<dbReference type="Proteomes" id="UP000253209">
    <property type="component" value="Unassembled WGS sequence"/>
</dbReference>
<dbReference type="PROSITE" id="PS51257">
    <property type="entry name" value="PROKAR_LIPOPROTEIN"/>
    <property type="match status" value="1"/>
</dbReference>
<name>A0A367GTS8_9SPHI</name>
<dbReference type="RefSeq" id="WP_114004150.1">
    <property type="nucleotide sequence ID" value="NZ_QGDC01000002.1"/>
</dbReference>
<comment type="caution">
    <text evidence="8">The sequence shown here is derived from an EMBL/GenBank/DDBJ whole genome shotgun (WGS) entry which is preliminary data.</text>
</comment>
<dbReference type="SUPFAM" id="SSF48452">
    <property type="entry name" value="TPR-like"/>
    <property type="match status" value="1"/>
</dbReference>
<dbReference type="Pfam" id="PF14322">
    <property type="entry name" value="SusD-like_3"/>
    <property type="match status" value="1"/>
</dbReference>